<dbReference type="OMA" id="WKPTISI"/>
<dbReference type="OrthoDB" id="6600758at2759"/>
<dbReference type="EMBL" id="ATCN01000179">
    <property type="protein sequence ID" value="EPR79618.1"/>
    <property type="molecule type" value="Genomic_DNA"/>
</dbReference>
<organism evidence="3 4">
    <name type="scientific">Spraguea lophii (strain 42_110)</name>
    <name type="common">Microsporidian parasite</name>
    <dbReference type="NCBI Taxonomy" id="1358809"/>
    <lineage>
        <taxon>Eukaryota</taxon>
        <taxon>Fungi</taxon>
        <taxon>Fungi incertae sedis</taxon>
        <taxon>Microsporidia</taxon>
        <taxon>Spragueidae</taxon>
        <taxon>Spraguea</taxon>
    </lineage>
</organism>
<evidence type="ECO:0000313" key="3">
    <source>
        <dbReference type="EMBL" id="EPR79618.1"/>
    </source>
</evidence>
<keyword evidence="4" id="KW-1185">Reference proteome</keyword>
<sequence>MSVAEERLLSELKNIRKDHKFLYFARPLKQIPLNDSKHKNSKQKTIMSWICGFPGPSTELYKNSYFYLKLDFNERYPFYPPRVTFTRPVYHPNVYINNGVCLDVISHKWKASMNVMQIISAVQHLLEQPNSSSPANTTANNLYVKYKEKYKKKVRENILKEHSIFPWSEKNVWKDLI</sequence>
<dbReference type="Pfam" id="PF00179">
    <property type="entry name" value="UQ_con"/>
    <property type="match status" value="1"/>
</dbReference>
<dbReference type="Proteomes" id="UP000014978">
    <property type="component" value="Unassembled WGS sequence"/>
</dbReference>
<dbReference type="PANTHER" id="PTHR24067">
    <property type="entry name" value="UBIQUITIN-CONJUGATING ENZYME E2"/>
    <property type="match status" value="1"/>
</dbReference>
<dbReference type="SMART" id="SM00212">
    <property type="entry name" value="UBCc"/>
    <property type="match status" value="1"/>
</dbReference>
<gene>
    <name evidence="3" type="ORF">SLOPH_2026</name>
</gene>
<dbReference type="PROSITE" id="PS50127">
    <property type="entry name" value="UBC_2"/>
    <property type="match status" value="1"/>
</dbReference>
<dbReference type="STRING" id="1358809.S7XUP3"/>
<dbReference type="InterPro" id="IPR016135">
    <property type="entry name" value="UBQ-conjugating_enzyme/RWD"/>
</dbReference>
<dbReference type="HOGENOM" id="CLU_030988_12_2_1"/>
<feature type="domain" description="UBC core" evidence="2">
    <location>
        <begin position="3"/>
        <end position="163"/>
    </location>
</feature>
<comment type="caution">
    <text evidence="3">The sequence shown here is derived from an EMBL/GenBank/DDBJ whole genome shotgun (WGS) entry which is preliminary data.</text>
</comment>
<name>S7XUP3_SPRLO</name>
<evidence type="ECO:0000313" key="4">
    <source>
        <dbReference type="Proteomes" id="UP000014978"/>
    </source>
</evidence>
<dbReference type="FunCoup" id="S7XUP3">
    <property type="interactions" value="370"/>
</dbReference>
<dbReference type="AlphaFoldDB" id="S7XUP3"/>
<keyword evidence="1" id="KW-0833">Ubl conjugation pathway</keyword>
<dbReference type="InterPro" id="IPR000608">
    <property type="entry name" value="UBC"/>
</dbReference>
<dbReference type="Gene3D" id="3.10.110.10">
    <property type="entry name" value="Ubiquitin Conjugating Enzyme"/>
    <property type="match status" value="1"/>
</dbReference>
<proteinExistence type="predicted"/>
<reference evidence="4" key="1">
    <citation type="journal article" date="2013" name="PLoS Genet.">
        <title>The genome of Spraguea lophii and the basis of host-microsporidian interactions.</title>
        <authorList>
            <person name="Campbell S.E."/>
            <person name="Williams T.A."/>
            <person name="Yousuf A."/>
            <person name="Soanes D.M."/>
            <person name="Paszkiewicz K.H."/>
            <person name="Williams B.A.P."/>
        </authorList>
    </citation>
    <scope>NUCLEOTIDE SEQUENCE [LARGE SCALE GENOMIC DNA]</scope>
    <source>
        <strain evidence="4">42_110</strain>
    </source>
</reference>
<dbReference type="SUPFAM" id="SSF54495">
    <property type="entry name" value="UBC-like"/>
    <property type="match status" value="1"/>
</dbReference>
<dbReference type="VEuPathDB" id="MicrosporidiaDB:SLOPH_2026"/>
<protein>
    <submittedName>
        <fullName evidence="3">Ubiquitin conjugating enzyme E2</fullName>
    </submittedName>
</protein>
<accession>S7XUP3</accession>
<dbReference type="InParanoid" id="S7XUP3"/>
<evidence type="ECO:0000256" key="1">
    <source>
        <dbReference type="ARBA" id="ARBA00022786"/>
    </source>
</evidence>
<evidence type="ECO:0000259" key="2">
    <source>
        <dbReference type="PROSITE" id="PS50127"/>
    </source>
</evidence>
<dbReference type="InterPro" id="IPR050113">
    <property type="entry name" value="Ub_conjugating_enzyme"/>
</dbReference>